<keyword evidence="4" id="KW-1185">Reference proteome</keyword>
<feature type="compositionally biased region" description="Basic and acidic residues" evidence="2">
    <location>
        <begin position="165"/>
        <end position="174"/>
    </location>
</feature>
<protein>
    <submittedName>
        <fullName evidence="3">Uncharacterized protein</fullName>
    </submittedName>
</protein>
<dbReference type="EMBL" id="JACGWO010000004">
    <property type="protein sequence ID" value="KAK4428891.1"/>
    <property type="molecule type" value="Genomic_DNA"/>
</dbReference>
<evidence type="ECO:0000313" key="4">
    <source>
        <dbReference type="Proteomes" id="UP001293254"/>
    </source>
</evidence>
<sequence length="174" mass="20016">MESAGNIPNVGRENSVSPFGDSITIRWDDPPIIYHPRSEDQGIGSVPSDIVLDILGDRNTVLYERDRNEYDDWTIYHQQKDLIHEQLAEIRDLKRQLEDVRVEYKAYKRRTWERLRCNLNHSSQKTDVTLAVMGTRIEIVQGLGETSRAAKEQRKGHPGAKGSPSKREGEKGYR</sequence>
<proteinExistence type="predicted"/>
<evidence type="ECO:0000256" key="2">
    <source>
        <dbReference type="SAM" id="MobiDB-lite"/>
    </source>
</evidence>
<comment type="caution">
    <text evidence="3">The sequence shown here is derived from an EMBL/GenBank/DDBJ whole genome shotgun (WGS) entry which is preliminary data.</text>
</comment>
<dbReference type="AlphaFoldDB" id="A0AAE1YEM9"/>
<reference evidence="3" key="1">
    <citation type="submission" date="2020-06" db="EMBL/GenBank/DDBJ databases">
        <authorList>
            <person name="Li T."/>
            <person name="Hu X."/>
            <person name="Zhang T."/>
            <person name="Song X."/>
            <person name="Zhang H."/>
            <person name="Dai N."/>
            <person name="Sheng W."/>
            <person name="Hou X."/>
            <person name="Wei L."/>
        </authorList>
    </citation>
    <scope>NUCLEOTIDE SEQUENCE</scope>
    <source>
        <strain evidence="3">3651</strain>
        <tissue evidence="3">Leaf</tissue>
    </source>
</reference>
<keyword evidence="1" id="KW-0175">Coiled coil</keyword>
<reference evidence="3" key="2">
    <citation type="journal article" date="2024" name="Plant">
        <title>Genomic evolution and insights into agronomic trait innovations of Sesamum species.</title>
        <authorList>
            <person name="Miao H."/>
            <person name="Wang L."/>
            <person name="Qu L."/>
            <person name="Liu H."/>
            <person name="Sun Y."/>
            <person name="Le M."/>
            <person name="Wang Q."/>
            <person name="Wei S."/>
            <person name="Zheng Y."/>
            <person name="Lin W."/>
            <person name="Duan Y."/>
            <person name="Cao H."/>
            <person name="Xiong S."/>
            <person name="Wang X."/>
            <person name="Wei L."/>
            <person name="Li C."/>
            <person name="Ma Q."/>
            <person name="Ju M."/>
            <person name="Zhao R."/>
            <person name="Li G."/>
            <person name="Mu C."/>
            <person name="Tian Q."/>
            <person name="Mei H."/>
            <person name="Zhang T."/>
            <person name="Gao T."/>
            <person name="Zhang H."/>
        </authorList>
    </citation>
    <scope>NUCLEOTIDE SEQUENCE</scope>
    <source>
        <strain evidence="3">3651</strain>
    </source>
</reference>
<feature type="coiled-coil region" evidence="1">
    <location>
        <begin position="76"/>
        <end position="110"/>
    </location>
</feature>
<gene>
    <name evidence="3" type="ORF">Salat_1189000</name>
</gene>
<name>A0AAE1YEM9_9LAMI</name>
<evidence type="ECO:0000256" key="1">
    <source>
        <dbReference type="SAM" id="Coils"/>
    </source>
</evidence>
<feature type="region of interest" description="Disordered" evidence="2">
    <location>
        <begin position="144"/>
        <end position="174"/>
    </location>
</feature>
<evidence type="ECO:0000313" key="3">
    <source>
        <dbReference type="EMBL" id="KAK4428891.1"/>
    </source>
</evidence>
<accession>A0AAE1YEM9</accession>
<dbReference type="Proteomes" id="UP001293254">
    <property type="component" value="Unassembled WGS sequence"/>
</dbReference>
<organism evidence="3 4">
    <name type="scientific">Sesamum alatum</name>
    <dbReference type="NCBI Taxonomy" id="300844"/>
    <lineage>
        <taxon>Eukaryota</taxon>
        <taxon>Viridiplantae</taxon>
        <taxon>Streptophyta</taxon>
        <taxon>Embryophyta</taxon>
        <taxon>Tracheophyta</taxon>
        <taxon>Spermatophyta</taxon>
        <taxon>Magnoliopsida</taxon>
        <taxon>eudicotyledons</taxon>
        <taxon>Gunneridae</taxon>
        <taxon>Pentapetalae</taxon>
        <taxon>asterids</taxon>
        <taxon>lamiids</taxon>
        <taxon>Lamiales</taxon>
        <taxon>Pedaliaceae</taxon>
        <taxon>Sesamum</taxon>
    </lineage>
</organism>